<feature type="region of interest" description="Disordered" evidence="1">
    <location>
        <begin position="139"/>
        <end position="180"/>
    </location>
</feature>
<accession>A0ABW4A3E2</accession>
<gene>
    <name evidence="2" type="ORF">ACFQ5G_06915</name>
</gene>
<reference evidence="3" key="1">
    <citation type="journal article" date="2019" name="Int. J. Syst. Evol. Microbiol.">
        <title>The Global Catalogue of Microorganisms (GCM) 10K type strain sequencing project: providing services to taxonomists for standard genome sequencing and annotation.</title>
        <authorList>
            <consortium name="The Broad Institute Genomics Platform"/>
            <consortium name="The Broad Institute Genome Sequencing Center for Infectious Disease"/>
            <person name="Wu L."/>
            <person name="Ma J."/>
        </authorList>
    </citation>
    <scope>NUCLEOTIDE SEQUENCE [LARGE SCALE GENOMIC DNA]</scope>
    <source>
        <strain evidence="3">CCM 7526</strain>
    </source>
</reference>
<name>A0ABW4A3E2_9ACTN</name>
<comment type="caution">
    <text evidence="2">The sequence shown here is derived from an EMBL/GenBank/DDBJ whole genome shotgun (WGS) entry which is preliminary data.</text>
</comment>
<sequence length="180" mass="19580">MSNNEITEALHRLGRAFVAGLREPGYQLATFHPQGTQSRTYTMAGDPALLGRWTDRDLDDAMTALREVAGPGLVIEMLGDPNGTYTTHWSRDVPSLPARIILDEHYRMPGHERPPPREPGTVDTAATDPAVLAEVERLVGEFIARHHPQGTRQATRTSGSSPPNTGSASGYPRICEPSTS</sequence>
<keyword evidence="3" id="KW-1185">Reference proteome</keyword>
<organism evidence="2 3">
    <name type="scientific">Actinoplanes sichuanensis</name>
    <dbReference type="NCBI Taxonomy" id="512349"/>
    <lineage>
        <taxon>Bacteria</taxon>
        <taxon>Bacillati</taxon>
        <taxon>Actinomycetota</taxon>
        <taxon>Actinomycetes</taxon>
        <taxon>Micromonosporales</taxon>
        <taxon>Micromonosporaceae</taxon>
        <taxon>Actinoplanes</taxon>
    </lineage>
</organism>
<evidence type="ECO:0000313" key="2">
    <source>
        <dbReference type="EMBL" id="MFD1365073.1"/>
    </source>
</evidence>
<proteinExistence type="predicted"/>
<evidence type="ECO:0000256" key="1">
    <source>
        <dbReference type="SAM" id="MobiDB-lite"/>
    </source>
</evidence>
<dbReference type="Proteomes" id="UP001597183">
    <property type="component" value="Unassembled WGS sequence"/>
</dbReference>
<evidence type="ECO:0000313" key="3">
    <source>
        <dbReference type="Proteomes" id="UP001597183"/>
    </source>
</evidence>
<dbReference type="RefSeq" id="WP_317795196.1">
    <property type="nucleotide sequence ID" value="NZ_AP028461.1"/>
</dbReference>
<protein>
    <submittedName>
        <fullName evidence="2">Uncharacterized protein</fullName>
    </submittedName>
</protein>
<feature type="compositionally biased region" description="Polar residues" evidence="1">
    <location>
        <begin position="150"/>
        <end position="168"/>
    </location>
</feature>
<dbReference type="EMBL" id="JBHTMK010000007">
    <property type="protein sequence ID" value="MFD1365073.1"/>
    <property type="molecule type" value="Genomic_DNA"/>
</dbReference>